<keyword evidence="4" id="KW-1185">Reference proteome</keyword>
<organism evidence="3 4">
    <name type="scientific">Popillia japonica</name>
    <name type="common">Japanese beetle</name>
    <dbReference type="NCBI Taxonomy" id="7064"/>
    <lineage>
        <taxon>Eukaryota</taxon>
        <taxon>Metazoa</taxon>
        <taxon>Ecdysozoa</taxon>
        <taxon>Arthropoda</taxon>
        <taxon>Hexapoda</taxon>
        <taxon>Insecta</taxon>
        <taxon>Pterygota</taxon>
        <taxon>Neoptera</taxon>
        <taxon>Endopterygota</taxon>
        <taxon>Coleoptera</taxon>
        <taxon>Polyphaga</taxon>
        <taxon>Scarabaeiformia</taxon>
        <taxon>Scarabaeidae</taxon>
        <taxon>Rutelinae</taxon>
        <taxon>Popillia</taxon>
    </lineage>
</organism>
<evidence type="ECO:0000256" key="2">
    <source>
        <dbReference type="SAM" id="MobiDB-lite"/>
    </source>
</evidence>
<feature type="coiled-coil region" evidence="1">
    <location>
        <begin position="122"/>
        <end position="184"/>
    </location>
</feature>
<dbReference type="Proteomes" id="UP001458880">
    <property type="component" value="Unassembled WGS sequence"/>
</dbReference>
<dbReference type="AlphaFoldDB" id="A0AAW1MAP7"/>
<protein>
    <submittedName>
        <fullName evidence="3">Uncharacterized protein</fullName>
    </submittedName>
</protein>
<keyword evidence="1" id="KW-0175">Coiled coil</keyword>
<evidence type="ECO:0000256" key="1">
    <source>
        <dbReference type="SAM" id="Coils"/>
    </source>
</evidence>
<feature type="coiled-coil region" evidence="1">
    <location>
        <begin position="52"/>
        <end position="86"/>
    </location>
</feature>
<comment type="caution">
    <text evidence="3">The sequence shown here is derived from an EMBL/GenBank/DDBJ whole genome shotgun (WGS) entry which is preliminary data.</text>
</comment>
<dbReference type="EMBL" id="JASPKY010000066">
    <property type="protein sequence ID" value="KAK9743773.1"/>
    <property type="molecule type" value="Genomic_DNA"/>
</dbReference>
<reference evidence="3 4" key="1">
    <citation type="journal article" date="2024" name="BMC Genomics">
        <title>De novo assembly and annotation of Popillia japonica's genome with initial clues to its potential as an invasive pest.</title>
        <authorList>
            <person name="Cucini C."/>
            <person name="Boschi S."/>
            <person name="Funari R."/>
            <person name="Cardaioli E."/>
            <person name="Iannotti N."/>
            <person name="Marturano G."/>
            <person name="Paoli F."/>
            <person name="Bruttini M."/>
            <person name="Carapelli A."/>
            <person name="Frati F."/>
            <person name="Nardi F."/>
        </authorList>
    </citation>
    <scope>NUCLEOTIDE SEQUENCE [LARGE SCALE GENOMIC DNA]</scope>
    <source>
        <strain evidence="3">DMR45628</strain>
    </source>
</reference>
<evidence type="ECO:0000313" key="3">
    <source>
        <dbReference type="EMBL" id="KAK9743773.1"/>
    </source>
</evidence>
<evidence type="ECO:0000313" key="4">
    <source>
        <dbReference type="Proteomes" id="UP001458880"/>
    </source>
</evidence>
<dbReference type="SUPFAM" id="SSF57997">
    <property type="entry name" value="Tropomyosin"/>
    <property type="match status" value="1"/>
</dbReference>
<feature type="region of interest" description="Disordered" evidence="2">
    <location>
        <begin position="1"/>
        <end position="24"/>
    </location>
</feature>
<feature type="compositionally biased region" description="Polar residues" evidence="2">
    <location>
        <begin position="13"/>
        <end position="23"/>
    </location>
</feature>
<accession>A0AAW1MAP7</accession>
<sequence>MSASEGSGDIETDSTLNQVNGTDSFDWKKEQEKLIAKVGNFEKQLTQTGLKLSTLENDLKARTDERDDLRRQVAELQEQVVEAKKQTQKNTVDSNAVDAIKQKSEDMLTRAKEVIFEKTKIMKNQELQIEALTQQVVSLKEVVRITKDLLEIRNIEVKHLQEKIDNVEDRINAEKERYNLMHSKLEKMVQMNSDLKREYETQLCLFSALRERYSERELARGVLNDLANENDSTSTSGNVADSSSN</sequence>
<name>A0AAW1MAP7_POPJA</name>
<proteinExistence type="predicted"/>
<gene>
    <name evidence="3" type="ORF">QE152_g8327</name>
</gene>